<evidence type="ECO:0000313" key="3">
    <source>
        <dbReference type="Proteomes" id="UP000198900"/>
    </source>
</evidence>
<feature type="transmembrane region" description="Helical" evidence="1">
    <location>
        <begin position="61"/>
        <end position="85"/>
    </location>
</feature>
<sequence>MRRLLSITIFFACTCAGGWLLACIATSFPFEMPVFLYHFIRRSIAISGFDKLDNPEDIQTLGLLCLIAACWVFAALTTWIVMLFIRRRQRHSHRL</sequence>
<accession>A0A7Z7BDZ1</accession>
<evidence type="ECO:0000313" key="2">
    <source>
        <dbReference type="EMBL" id="SDI95564.1"/>
    </source>
</evidence>
<dbReference type="AlphaFoldDB" id="A0A7Z7BDZ1"/>
<keyword evidence="1" id="KW-0472">Membrane</keyword>
<gene>
    <name evidence="2" type="ORF">SAMN04487926_12816</name>
</gene>
<name>A0A7Z7BDZ1_9BURK</name>
<comment type="caution">
    <text evidence="2">The sequence shown here is derived from an EMBL/GenBank/DDBJ whole genome shotgun (WGS) entry which is preliminary data.</text>
</comment>
<dbReference type="EMBL" id="FNDI01000028">
    <property type="protein sequence ID" value="SDI95564.1"/>
    <property type="molecule type" value="Genomic_DNA"/>
</dbReference>
<proteinExistence type="predicted"/>
<protein>
    <submittedName>
        <fullName evidence="2">Uncharacterized protein</fullName>
    </submittedName>
</protein>
<dbReference type="Proteomes" id="UP000198900">
    <property type="component" value="Unassembled WGS sequence"/>
</dbReference>
<dbReference type="PROSITE" id="PS51257">
    <property type="entry name" value="PROKAR_LIPOPROTEIN"/>
    <property type="match status" value="1"/>
</dbReference>
<reference evidence="2" key="1">
    <citation type="submission" date="2016-10" db="EMBL/GenBank/DDBJ databases">
        <authorList>
            <person name="Varghese N."/>
            <person name="Submissions S."/>
        </authorList>
    </citation>
    <scope>NUCLEOTIDE SEQUENCE [LARGE SCALE GENOMIC DNA]</scope>
    <source>
        <strain evidence="2">YR281</strain>
    </source>
</reference>
<evidence type="ECO:0000256" key="1">
    <source>
        <dbReference type="SAM" id="Phobius"/>
    </source>
</evidence>
<organism evidence="2 3">
    <name type="scientific">Paraburkholderia steynii</name>
    <dbReference type="NCBI Taxonomy" id="1245441"/>
    <lineage>
        <taxon>Bacteria</taxon>
        <taxon>Pseudomonadati</taxon>
        <taxon>Pseudomonadota</taxon>
        <taxon>Betaproteobacteria</taxon>
        <taxon>Burkholderiales</taxon>
        <taxon>Burkholderiaceae</taxon>
        <taxon>Paraburkholderia</taxon>
    </lineage>
</organism>
<keyword evidence="3" id="KW-1185">Reference proteome</keyword>
<keyword evidence="1" id="KW-0812">Transmembrane</keyword>
<dbReference type="RefSeq" id="WP_091787294.1">
    <property type="nucleotide sequence ID" value="NZ_FNDI01000028.1"/>
</dbReference>
<keyword evidence="1" id="KW-1133">Transmembrane helix</keyword>